<dbReference type="SMART" id="SM00347">
    <property type="entry name" value="HTH_MARR"/>
    <property type="match status" value="1"/>
</dbReference>
<sequence>MSDEGHDRRREQSFRRPAILSWLRLALVVQRTTNDARPLFRTFDLTGAQFDVIAQIGAHPGLPQHQLGAQLRVTEGNVSQLIQTLEHRGLVERRVDGRSKRLFLTARGRALFDQVVPQHEDWVAERFSVLTAEEQAELLRLLHKLDRAHRADPQLDPAPSSSGPPPSGQLAHQDDPAPRG</sequence>
<dbReference type="Pfam" id="PF12802">
    <property type="entry name" value="MarR_2"/>
    <property type="match status" value="1"/>
</dbReference>
<dbReference type="InterPro" id="IPR036388">
    <property type="entry name" value="WH-like_DNA-bd_sf"/>
</dbReference>
<protein>
    <submittedName>
        <fullName evidence="3">MarR family transcriptional regulator</fullName>
    </submittedName>
</protein>
<dbReference type="GO" id="GO:0003700">
    <property type="term" value="F:DNA-binding transcription factor activity"/>
    <property type="evidence" value="ECO:0007669"/>
    <property type="project" value="InterPro"/>
</dbReference>
<accession>A0AAU7UFV1</accession>
<dbReference type="PROSITE" id="PS50995">
    <property type="entry name" value="HTH_MARR_2"/>
    <property type="match status" value="1"/>
</dbReference>
<evidence type="ECO:0000259" key="2">
    <source>
        <dbReference type="PROSITE" id="PS50995"/>
    </source>
</evidence>
<dbReference type="PANTHER" id="PTHR33164">
    <property type="entry name" value="TRANSCRIPTIONAL REGULATOR, MARR FAMILY"/>
    <property type="match status" value="1"/>
</dbReference>
<dbReference type="InterPro" id="IPR039422">
    <property type="entry name" value="MarR/SlyA-like"/>
</dbReference>
<dbReference type="RefSeq" id="WP_350245445.1">
    <property type="nucleotide sequence ID" value="NZ_CP158300.1"/>
</dbReference>
<geneLocation type="plasmid" evidence="3">
    <name>pDson02</name>
</geneLocation>
<dbReference type="InterPro" id="IPR036390">
    <property type="entry name" value="WH_DNA-bd_sf"/>
</dbReference>
<evidence type="ECO:0000256" key="1">
    <source>
        <dbReference type="SAM" id="MobiDB-lite"/>
    </source>
</evidence>
<reference evidence="3" key="1">
    <citation type="submission" date="2024-06" db="EMBL/GenBank/DDBJ databases">
        <title>Draft Genome Sequence of Deinococcus sonorensis Type Strain KR-87, a Biofilm Producing Representative of the Genus Deinococcus.</title>
        <authorList>
            <person name="Boren L.S."/>
            <person name="Grosso R.A."/>
            <person name="Hugenberg-Cox A.N."/>
            <person name="Hill J.T.E."/>
            <person name="Albert C.M."/>
            <person name="Tuohy J.M."/>
        </authorList>
    </citation>
    <scope>NUCLEOTIDE SEQUENCE</scope>
    <source>
        <strain evidence="3">KR-87</strain>
        <plasmid evidence="3">pDson02</plasmid>
    </source>
</reference>
<dbReference type="PRINTS" id="PR00598">
    <property type="entry name" value="HTHMARR"/>
</dbReference>
<dbReference type="GO" id="GO:0006950">
    <property type="term" value="P:response to stress"/>
    <property type="evidence" value="ECO:0007669"/>
    <property type="project" value="TreeGrafter"/>
</dbReference>
<dbReference type="EMBL" id="CP158300">
    <property type="protein sequence ID" value="XBV87295.1"/>
    <property type="molecule type" value="Genomic_DNA"/>
</dbReference>
<dbReference type="AlphaFoldDB" id="A0AAU7UFV1"/>
<evidence type="ECO:0000313" key="3">
    <source>
        <dbReference type="EMBL" id="XBV87295.1"/>
    </source>
</evidence>
<organism evidence="3">
    <name type="scientific">Deinococcus sonorensis KR-87</name>
    <dbReference type="NCBI Taxonomy" id="694439"/>
    <lineage>
        <taxon>Bacteria</taxon>
        <taxon>Thermotogati</taxon>
        <taxon>Deinococcota</taxon>
        <taxon>Deinococci</taxon>
        <taxon>Deinococcales</taxon>
        <taxon>Deinococcaceae</taxon>
        <taxon>Deinococcus</taxon>
    </lineage>
</organism>
<name>A0AAU7UFV1_9DEIO</name>
<dbReference type="KEGG" id="dsc:ABOD76_21620"/>
<keyword evidence="3" id="KW-0614">Plasmid</keyword>
<gene>
    <name evidence="3" type="ORF">ABOD76_21620</name>
</gene>
<feature type="region of interest" description="Disordered" evidence="1">
    <location>
        <begin position="149"/>
        <end position="180"/>
    </location>
</feature>
<feature type="domain" description="HTH marR-type" evidence="2">
    <location>
        <begin position="16"/>
        <end position="147"/>
    </location>
</feature>
<proteinExistence type="predicted"/>
<dbReference type="SUPFAM" id="SSF46785">
    <property type="entry name" value="Winged helix' DNA-binding domain"/>
    <property type="match status" value="1"/>
</dbReference>
<dbReference type="InterPro" id="IPR000835">
    <property type="entry name" value="HTH_MarR-typ"/>
</dbReference>
<dbReference type="PANTHER" id="PTHR33164:SF85">
    <property type="entry name" value="TRANSCRIPTIONAL REGULATOR, MARR FAMILY"/>
    <property type="match status" value="1"/>
</dbReference>
<dbReference type="Gene3D" id="1.10.10.10">
    <property type="entry name" value="Winged helix-like DNA-binding domain superfamily/Winged helix DNA-binding domain"/>
    <property type="match status" value="1"/>
</dbReference>